<protein>
    <recommendedName>
        <fullName evidence="3">Protein kinase domain-containing protein</fullName>
    </recommendedName>
</protein>
<evidence type="ECO:0000313" key="4">
    <source>
        <dbReference type="EMBL" id="CAB0008612.1"/>
    </source>
</evidence>
<dbReference type="Gene3D" id="2.40.50.100">
    <property type="match status" value="1"/>
</dbReference>
<evidence type="ECO:0000256" key="1">
    <source>
        <dbReference type="SAM" id="Coils"/>
    </source>
</evidence>
<dbReference type="InterPro" id="IPR049076">
    <property type="entry name" value="ACCA"/>
</dbReference>
<dbReference type="Pfam" id="PF08326">
    <property type="entry name" value="ACC_central"/>
    <property type="match status" value="2"/>
</dbReference>
<evidence type="ECO:0000256" key="2">
    <source>
        <dbReference type="SAM" id="MobiDB-lite"/>
    </source>
</evidence>
<dbReference type="InterPro" id="IPR000719">
    <property type="entry name" value="Prot_kinase_dom"/>
</dbReference>
<dbReference type="PANTHER" id="PTHR45728">
    <property type="entry name" value="ACETYL-COA CARBOXYLASE, ISOFORM A"/>
    <property type="match status" value="1"/>
</dbReference>
<keyword evidence="5" id="KW-1185">Reference proteome</keyword>
<feature type="coiled-coil region" evidence="1">
    <location>
        <begin position="433"/>
        <end position="460"/>
    </location>
</feature>
<dbReference type="InterPro" id="IPR013537">
    <property type="entry name" value="AcCoA_COase_cen"/>
</dbReference>
<dbReference type="Gene3D" id="3.90.226.10">
    <property type="entry name" value="2-enoyl-CoA Hydratase, Chain A, domain 1"/>
    <property type="match status" value="2"/>
</dbReference>
<dbReference type="GO" id="GO:0005524">
    <property type="term" value="F:ATP binding"/>
    <property type="evidence" value="ECO:0007669"/>
    <property type="project" value="InterPro"/>
</dbReference>
<proteinExistence type="predicted"/>
<evidence type="ECO:0000313" key="5">
    <source>
        <dbReference type="Proteomes" id="UP000479000"/>
    </source>
</evidence>
<dbReference type="InterPro" id="IPR008271">
    <property type="entry name" value="Ser/Thr_kinase_AS"/>
</dbReference>
<dbReference type="PANTHER" id="PTHR45728:SF3">
    <property type="entry name" value="ACETYL-COA CARBOXYLASE"/>
    <property type="match status" value="1"/>
</dbReference>
<dbReference type="PROSITE" id="PS50011">
    <property type="entry name" value="PROTEIN_KINASE_DOM"/>
    <property type="match status" value="1"/>
</dbReference>
<name>A0A6H5H025_9HEMI</name>
<dbReference type="GO" id="GO:0004672">
    <property type="term" value="F:protein kinase activity"/>
    <property type="evidence" value="ECO:0007669"/>
    <property type="project" value="InterPro"/>
</dbReference>
<dbReference type="InterPro" id="IPR011009">
    <property type="entry name" value="Kinase-like_dom_sf"/>
</dbReference>
<dbReference type="Gene3D" id="1.10.510.10">
    <property type="entry name" value="Transferase(Phosphotransferase) domain 1"/>
    <property type="match status" value="2"/>
</dbReference>
<dbReference type="EMBL" id="CADCXU010020498">
    <property type="protein sequence ID" value="CAB0008612.1"/>
    <property type="molecule type" value="Genomic_DNA"/>
</dbReference>
<gene>
    <name evidence="4" type="ORF">NTEN_LOCUS13858</name>
</gene>
<dbReference type="GO" id="GO:0006633">
    <property type="term" value="P:fatty acid biosynthetic process"/>
    <property type="evidence" value="ECO:0007669"/>
    <property type="project" value="InterPro"/>
</dbReference>
<feature type="region of interest" description="Disordered" evidence="2">
    <location>
        <begin position="1"/>
        <end position="65"/>
    </location>
</feature>
<dbReference type="Pfam" id="PF01039">
    <property type="entry name" value="Carboxyl_trans"/>
    <property type="match status" value="2"/>
</dbReference>
<dbReference type="SUPFAM" id="SSF52096">
    <property type="entry name" value="ClpP/crotonase"/>
    <property type="match status" value="1"/>
</dbReference>
<dbReference type="SUPFAM" id="SSF56112">
    <property type="entry name" value="Protein kinase-like (PK-like)"/>
    <property type="match status" value="1"/>
</dbReference>
<dbReference type="Proteomes" id="UP000479000">
    <property type="component" value="Unassembled WGS sequence"/>
</dbReference>
<dbReference type="GO" id="GO:0003989">
    <property type="term" value="F:acetyl-CoA carboxylase activity"/>
    <property type="evidence" value="ECO:0007669"/>
    <property type="project" value="InterPro"/>
</dbReference>
<feature type="non-terminal residue" evidence="4">
    <location>
        <position position="1380"/>
    </location>
</feature>
<dbReference type="OrthoDB" id="14612at2759"/>
<evidence type="ECO:0000259" key="3">
    <source>
        <dbReference type="PROSITE" id="PS50011"/>
    </source>
</evidence>
<accession>A0A6H5H025</accession>
<reference evidence="4 5" key="1">
    <citation type="submission" date="2020-02" db="EMBL/GenBank/DDBJ databases">
        <authorList>
            <person name="Ferguson B K."/>
        </authorList>
    </citation>
    <scope>NUCLEOTIDE SEQUENCE [LARGE SCALE GENOMIC DNA]</scope>
</reference>
<dbReference type="SMART" id="SM00220">
    <property type="entry name" value="S_TKc"/>
    <property type="match status" value="1"/>
</dbReference>
<feature type="region of interest" description="Disordered" evidence="2">
    <location>
        <begin position="100"/>
        <end position="122"/>
    </location>
</feature>
<dbReference type="PROSITE" id="PS00108">
    <property type="entry name" value="PROTEIN_KINASE_ST"/>
    <property type="match status" value="1"/>
</dbReference>
<dbReference type="GO" id="GO:0005739">
    <property type="term" value="C:mitochondrion"/>
    <property type="evidence" value="ECO:0007669"/>
    <property type="project" value="TreeGrafter"/>
</dbReference>
<dbReference type="InterPro" id="IPR029045">
    <property type="entry name" value="ClpP/crotonase-like_dom_sf"/>
</dbReference>
<feature type="domain" description="Protein kinase" evidence="3">
    <location>
        <begin position="206"/>
        <end position="430"/>
    </location>
</feature>
<organism evidence="4 5">
    <name type="scientific">Nesidiocoris tenuis</name>
    <dbReference type="NCBI Taxonomy" id="355587"/>
    <lineage>
        <taxon>Eukaryota</taxon>
        <taxon>Metazoa</taxon>
        <taxon>Ecdysozoa</taxon>
        <taxon>Arthropoda</taxon>
        <taxon>Hexapoda</taxon>
        <taxon>Insecta</taxon>
        <taxon>Pterygota</taxon>
        <taxon>Neoptera</taxon>
        <taxon>Paraneoptera</taxon>
        <taxon>Hemiptera</taxon>
        <taxon>Heteroptera</taxon>
        <taxon>Panheteroptera</taxon>
        <taxon>Cimicomorpha</taxon>
        <taxon>Miridae</taxon>
        <taxon>Dicyphina</taxon>
        <taxon>Nesidiocoris</taxon>
    </lineage>
</organism>
<dbReference type="InterPro" id="IPR034733">
    <property type="entry name" value="AcCoA_carboxyl_beta"/>
</dbReference>
<sequence>MDGVEDEDFSRTKFRPPKLAFSEFHDESDGSLDGPPRTPPNVFDIASSDVTSGEDRPMTPPNDRSFKVNKSLGLITSPASPPYRRVRSMKLVESPRPFALSRLTGTSTPNPTSCTGGGTPRARTAPFRLSRTVHDPAARAALFGFDGTCASTSLLSPSPLPAPAPPQWTHTSLADISNPFATPSPAARTTHFRYGEVRPRVKRPHRRLFKVSGPRSDPDVGTHGNRRPLRMRLLGPLSGMKILEITKRHVHNEIYAHAVLQHPHIVQNYSNWVEKGHVFMQNEYCNGGSLEEQIRNGPLDEESLRKLLEHVAQGLRYIHSRKLAHMDIKPGNIFLHRQNRFLLTEHDNINEDNDEVEEIVYKIGLTLYEAAGGGPLPKNGDEWHEIRVGKFPSFPSLSTEMTDLIKRMVHPDPQMRPSARDILLQILPISARCVNEKRELAAAKQEVKVLQQRLQDVVKCVKQLTYPEGKRMAVLNATLPATNNNNKGEQRLVGGAWGIFQVHKPSHEMFFDVVVIGVKLIGGSSIKMALPGWSIFPMNRQLGSCMYCVHSRMFGGTAVQHRGVMEKEVGDKGPVNFIVGDDGAENDVDASSAEFREERQDIFPPSTDLLSPQSSYNNMFGVAERRKRLRVEMVTAYGYLRPSMSQGTVVLARHHDKDFTVATPEEFVKKFNGTKVINKQMPSTSKWPITTYQSLEGPTITTMRMWSSSWILPSGLKFRNLVIALKELSIRGDFRTTTEYLITLLETESFQVMKMVMTLTASEAGTVIYTKRPGAVLDSGTVIGHLELDDPSLISRATDYKGQFPELDVSTPASNKLNHMHNHYRTMLDNILAGYCLPEPYHSMRLREVIEKFMNSLRDPSLPLLELQEVIASISGRIPLSVEKKIRKLMNLYERNITSVLAQFPSQQVASVIDRQKLCDVCHPADSNGPLIVHSPNRTGCMAAFESFEKFEMYADEILDLLEDFSSSAVVSPKIMEALEGNNSESKMSTSINVSLTVGDGQRPDQEENIKVAKGQSVTDYRFFIRSIIRHSDLITKEASFEYLQNEGERVLLEAMDELEVAFSHHLAKRTDCNHIFLNFVPTVIMDPAKIKFEAFGSKTGPMHGLPVSTPYVTKDYLQQKRFQAQQSGTTYVYDLPDIFKQVLEKVWRDYIQERGSACGKEDALGVENLRYAGMIAGETSEAYREVVTISMVSCRAIGIGSYLVRLGQRVIQIENSHIILTGYFCIAVYPISRGGVLEPEGIVEIKFRAKDLLKTMHRLDPEIVEADERLKSGNLPPEEKAALEEKVKLREKYLMPLYHQVAVHFADLHDTPERMFEKGCIQEIVPWRKSRSVLHWRLRRLLHQDRIKRHMIKMQPSLNDGQAQVMLRRWFVEEKGTTE</sequence>
<dbReference type="Pfam" id="PF00069">
    <property type="entry name" value="Pkinase"/>
    <property type="match status" value="1"/>
</dbReference>
<feature type="compositionally biased region" description="Polar residues" evidence="2">
    <location>
        <begin position="103"/>
        <end position="114"/>
    </location>
</feature>
<keyword evidence="1" id="KW-0175">Coiled coil</keyword>